<dbReference type="eggNOG" id="KOG4304">
    <property type="taxonomic scope" value="Eukaryota"/>
</dbReference>
<name>E0W2D2_PEDHC</name>
<keyword evidence="4" id="KW-0804">Transcription</keyword>
<feature type="compositionally biased region" description="Polar residues" evidence="6">
    <location>
        <begin position="311"/>
        <end position="330"/>
    </location>
</feature>
<comment type="subcellular location">
    <subcellularLocation>
        <location evidence="1">Nucleus</location>
    </subcellularLocation>
</comment>
<evidence type="ECO:0000313" key="10">
    <source>
        <dbReference type="Proteomes" id="UP000009046"/>
    </source>
</evidence>
<proteinExistence type="predicted"/>
<dbReference type="GO" id="GO:0005634">
    <property type="term" value="C:nucleus"/>
    <property type="evidence" value="ECO:0007669"/>
    <property type="project" value="UniProtKB-SubCell"/>
</dbReference>
<feature type="domain" description="BHLH" evidence="7">
    <location>
        <begin position="72"/>
        <end position="131"/>
    </location>
</feature>
<protein>
    <recommendedName>
        <fullName evidence="7">BHLH domain-containing protein</fullName>
    </recommendedName>
</protein>
<evidence type="ECO:0000256" key="5">
    <source>
        <dbReference type="ARBA" id="ARBA00023242"/>
    </source>
</evidence>
<keyword evidence="3" id="KW-0238">DNA-binding</keyword>
<dbReference type="RefSeq" id="XP_002432526.1">
    <property type="nucleotide sequence ID" value="XM_002432481.1"/>
</dbReference>
<dbReference type="EnsemblMetazoa" id="PHUM590030-RA">
    <property type="protein sequence ID" value="PHUM590030-PA"/>
    <property type="gene ID" value="PHUM590030"/>
</dbReference>
<dbReference type="Proteomes" id="UP000009046">
    <property type="component" value="Unassembled WGS sequence"/>
</dbReference>
<dbReference type="AlphaFoldDB" id="E0W2D2"/>
<dbReference type="Gene3D" id="4.10.280.10">
    <property type="entry name" value="Helix-loop-helix DNA-binding domain"/>
    <property type="match status" value="1"/>
</dbReference>
<dbReference type="SUPFAM" id="SSF158457">
    <property type="entry name" value="Orange domain-like"/>
    <property type="match status" value="1"/>
</dbReference>
<dbReference type="InterPro" id="IPR003650">
    <property type="entry name" value="Orange_dom"/>
</dbReference>
<dbReference type="CTD" id="8232760"/>
<dbReference type="PANTHER" id="PTHR10985">
    <property type="entry name" value="BASIC HELIX-LOOP-HELIX TRANSCRIPTION FACTOR, HES-RELATED"/>
    <property type="match status" value="1"/>
</dbReference>
<evidence type="ECO:0000259" key="7">
    <source>
        <dbReference type="PROSITE" id="PS50888"/>
    </source>
</evidence>
<dbReference type="GO" id="GO:0046983">
    <property type="term" value="F:protein dimerization activity"/>
    <property type="evidence" value="ECO:0007669"/>
    <property type="project" value="InterPro"/>
</dbReference>
<sequence length="403" mass="46264">MGGGTITEKLLKTLTSNSEDGKMSLKSERPDNNLIQIHQNLIQRKNNNKIHREKDTSGGNGGSPLGKGNNDGRRINKPLMEKRRRARINQSLAILKALILDSTKTEQNNTKHSKLEKADILELTVRHLQRQKILNADIINKYKAGFEECTKEVKTFLDNLTDVNVINNPSPAIDSTLKQRLFRHLEQCLGELDLNFKFANYMENNGKIIESEPEIIRKKRSLLQEVPAKYFSAKKAIMLNFLNAKDEKNKLKSDDENSYVENFDKRDNNNQILKTTAADNQTRMKRGNEDSENNYKNQYSVLQEEEEEEQGNQTSGNKNNSSSHYPTTTNSKHDFIRKNSNNYLVNLIDLPNRNSGTTDDVTSFRNDDDDNGDSLLNSDQPLDFTLHRRENYECDDGSVWRPW</sequence>
<dbReference type="GO" id="GO:1990837">
    <property type="term" value="F:sequence-specific double-stranded DNA binding"/>
    <property type="evidence" value="ECO:0007669"/>
    <property type="project" value="UniProtKB-ARBA"/>
</dbReference>
<feature type="region of interest" description="Disordered" evidence="6">
    <location>
        <begin position="349"/>
        <end position="380"/>
    </location>
</feature>
<evidence type="ECO:0000313" key="8">
    <source>
        <dbReference type="EMBL" id="EEB19788.1"/>
    </source>
</evidence>
<feature type="region of interest" description="Disordered" evidence="6">
    <location>
        <begin position="260"/>
        <end position="334"/>
    </location>
</feature>
<dbReference type="InterPro" id="IPR011598">
    <property type="entry name" value="bHLH_dom"/>
</dbReference>
<evidence type="ECO:0000256" key="6">
    <source>
        <dbReference type="SAM" id="MobiDB-lite"/>
    </source>
</evidence>
<dbReference type="KEGG" id="phu:Phum_PHUM590030"/>
<gene>
    <name evidence="9" type="primary">8232760</name>
    <name evidence="8" type="ORF">Phum_PHUM590030</name>
</gene>
<dbReference type="InterPro" id="IPR036638">
    <property type="entry name" value="HLH_DNA-bd_sf"/>
</dbReference>
<organism>
    <name type="scientific">Pediculus humanus subsp. corporis</name>
    <name type="common">Body louse</name>
    <dbReference type="NCBI Taxonomy" id="121224"/>
    <lineage>
        <taxon>Eukaryota</taxon>
        <taxon>Metazoa</taxon>
        <taxon>Ecdysozoa</taxon>
        <taxon>Arthropoda</taxon>
        <taxon>Hexapoda</taxon>
        <taxon>Insecta</taxon>
        <taxon>Pterygota</taxon>
        <taxon>Neoptera</taxon>
        <taxon>Paraneoptera</taxon>
        <taxon>Psocodea</taxon>
        <taxon>Troctomorpha</taxon>
        <taxon>Phthiraptera</taxon>
        <taxon>Anoplura</taxon>
        <taxon>Pediculidae</taxon>
        <taxon>Pediculus</taxon>
    </lineage>
</organism>
<evidence type="ECO:0000256" key="1">
    <source>
        <dbReference type="ARBA" id="ARBA00004123"/>
    </source>
</evidence>
<dbReference type="GO" id="GO:0006355">
    <property type="term" value="P:regulation of DNA-templated transcription"/>
    <property type="evidence" value="ECO:0007669"/>
    <property type="project" value="InterPro"/>
</dbReference>
<dbReference type="EMBL" id="DS235877">
    <property type="protein sequence ID" value="EEB19788.1"/>
    <property type="molecule type" value="Genomic_DNA"/>
</dbReference>
<dbReference type="CDD" id="cd11410">
    <property type="entry name" value="bHLH_O_HES"/>
    <property type="match status" value="1"/>
</dbReference>
<evidence type="ECO:0000256" key="2">
    <source>
        <dbReference type="ARBA" id="ARBA00023015"/>
    </source>
</evidence>
<evidence type="ECO:0000256" key="4">
    <source>
        <dbReference type="ARBA" id="ARBA00023163"/>
    </source>
</evidence>
<feature type="compositionally biased region" description="Polar residues" evidence="6">
    <location>
        <begin position="269"/>
        <end position="281"/>
    </location>
</feature>
<dbReference type="InterPro" id="IPR050370">
    <property type="entry name" value="HES_HEY"/>
</dbReference>
<reference evidence="8" key="2">
    <citation type="submission" date="2007-04" db="EMBL/GenBank/DDBJ databases">
        <title>The genome of the human body louse.</title>
        <authorList>
            <consortium name="The Human Body Louse Genome Consortium"/>
            <person name="Kirkness E."/>
            <person name="Walenz B."/>
            <person name="Hass B."/>
            <person name="Bruggner R."/>
            <person name="Strausberg R."/>
        </authorList>
    </citation>
    <scope>NUCLEOTIDE SEQUENCE</scope>
    <source>
        <strain evidence="8">USDA</strain>
    </source>
</reference>
<dbReference type="InParanoid" id="E0W2D2"/>
<keyword evidence="10" id="KW-1185">Reference proteome</keyword>
<dbReference type="VEuPathDB" id="VectorBase:PHUM590030"/>
<keyword evidence="5" id="KW-0539">Nucleus</keyword>
<dbReference type="PROSITE" id="PS50888">
    <property type="entry name" value="BHLH"/>
    <property type="match status" value="1"/>
</dbReference>
<dbReference type="Pfam" id="PF00010">
    <property type="entry name" value="HLH"/>
    <property type="match status" value="1"/>
</dbReference>
<dbReference type="HOGENOM" id="CLU_683916_0_0_1"/>
<dbReference type="Pfam" id="PF07527">
    <property type="entry name" value="Hairy_orange"/>
    <property type="match status" value="1"/>
</dbReference>
<dbReference type="OMA" id="RRENYEC"/>
<feature type="compositionally biased region" description="Polar residues" evidence="6">
    <location>
        <begin position="352"/>
        <end position="364"/>
    </location>
</feature>
<dbReference type="OrthoDB" id="6085656at2759"/>
<accession>E0W2D2</accession>
<dbReference type="GeneID" id="8232760"/>
<dbReference type="SUPFAM" id="SSF47459">
    <property type="entry name" value="HLH, helix-loop-helix DNA-binding domain"/>
    <property type="match status" value="1"/>
</dbReference>
<evidence type="ECO:0000256" key="3">
    <source>
        <dbReference type="ARBA" id="ARBA00023125"/>
    </source>
</evidence>
<reference evidence="8" key="1">
    <citation type="submission" date="2007-04" db="EMBL/GenBank/DDBJ databases">
        <title>Annotation of Pediculus humanus corporis strain USDA.</title>
        <authorList>
            <person name="Kirkness E."/>
            <person name="Hannick L."/>
            <person name="Hass B."/>
            <person name="Bruggner R."/>
            <person name="Lawson D."/>
            <person name="Bidwell S."/>
            <person name="Joardar V."/>
            <person name="Caler E."/>
            <person name="Walenz B."/>
            <person name="Inman J."/>
            <person name="Schobel S."/>
            <person name="Galinsky K."/>
            <person name="Amedeo P."/>
            <person name="Strausberg R."/>
        </authorList>
    </citation>
    <scope>NUCLEOTIDE SEQUENCE</scope>
    <source>
        <strain evidence="8">USDA</strain>
    </source>
</reference>
<reference evidence="9" key="3">
    <citation type="submission" date="2021-02" db="UniProtKB">
        <authorList>
            <consortium name="EnsemblMetazoa"/>
        </authorList>
    </citation>
    <scope>IDENTIFICATION</scope>
    <source>
        <strain evidence="9">USDA</strain>
    </source>
</reference>
<evidence type="ECO:0000313" key="9">
    <source>
        <dbReference type="EnsemblMetazoa" id="PHUM590030-PA"/>
    </source>
</evidence>
<dbReference type="Gene3D" id="6.10.250.980">
    <property type="match status" value="1"/>
</dbReference>
<dbReference type="EMBL" id="AAZO01007190">
    <property type="status" value="NOT_ANNOTATED_CDS"/>
    <property type="molecule type" value="Genomic_DNA"/>
</dbReference>
<dbReference type="SMART" id="SM00353">
    <property type="entry name" value="HLH"/>
    <property type="match status" value="1"/>
</dbReference>
<keyword evidence="2" id="KW-0805">Transcription regulation</keyword>
<dbReference type="FunFam" id="4.10.280.10:FF:000009">
    <property type="entry name" value="Transcription factor HES-1"/>
    <property type="match status" value="1"/>
</dbReference>
<feature type="region of interest" description="Disordered" evidence="6">
    <location>
        <begin position="43"/>
        <end position="76"/>
    </location>
</feature>